<dbReference type="AlphaFoldDB" id="M1QC65"/>
<feature type="transmembrane region" description="Helical" evidence="1">
    <location>
        <begin position="72"/>
        <end position="92"/>
    </location>
</feature>
<organism evidence="2">
    <name type="scientific">uncultured organism</name>
    <dbReference type="NCBI Taxonomy" id="155900"/>
    <lineage>
        <taxon>unclassified sequences</taxon>
        <taxon>environmental samples</taxon>
    </lineage>
</organism>
<protein>
    <submittedName>
        <fullName evidence="2">Membrane protein</fullName>
    </submittedName>
</protein>
<keyword evidence="1" id="KW-1133">Transmembrane helix</keyword>
<proteinExistence type="predicted"/>
<dbReference type="EMBL" id="JX684099">
    <property type="protein sequence ID" value="AGF93598.1"/>
    <property type="molecule type" value="Genomic_DNA"/>
</dbReference>
<name>M1QC65_9ZZZZ</name>
<keyword evidence="1" id="KW-0812">Transmembrane</keyword>
<keyword evidence="1" id="KW-0472">Membrane</keyword>
<evidence type="ECO:0000256" key="1">
    <source>
        <dbReference type="SAM" id="Phobius"/>
    </source>
</evidence>
<sequence length="94" mass="11179">MKYNFFINGVYTLDLTPAVNYNLLERGVNVNKDELNKKRLFWVIWLIVLLFSAYFVPFVLLRNVNQIEASFLFWTIFALLAIFSTIKITTYWSD</sequence>
<accession>M1QC65</accession>
<evidence type="ECO:0000313" key="2">
    <source>
        <dbReference type="EMBL" id="AGF93598.1"/>
    </source>
</evidence>
<reference evidence="2" key="1">
    <citation type="journal article" date="2013" name="Syst. Appl. Microbiol.">
        <title>New insights into the archaeal diversity of a hypersaline microbial mat obtained by a metagenomic approach.</title>
        <authorList>
            <person name="Lopez-Lopez A."/>
            <person name="Richter M."/>
            <person name="Pena A."/>
            <person name="Tamames J."/>
            <person name="Rossello-Mora R."/>
        </authorList>
    </citation>
    <scope>NUCLEOTIDE SEQUENCE</scope>
</reference>
<feature type="transmembrane region" description="Helical" evidence="1">
    <location>
        <begin position="40"/>
        <end position="60"/>
    </location>
</feature>
<gene>
    <name evidence="2" type="ORF">FLSS-13_0028</name>
</gene>